<dbReference type="GO" id="GO:0016787">
    <property type="term" value="F:hydrolase activity"/>
    <property type="evidence" value="ECO:0007669"/>
    <property type="project" value="UniProtKB-KW"/>
</dbReference>
<keyword evidence="2" id="KW-0378">Hydrolase</keyword>
<feature type="coiled-coil region" evidence="1">
    <location>
        <begin position="15"/>
        <end position="84"/>
    </location>
</feature>
<evidence type="ECO:0000313" key="2">
    <source>
        <dbReference type="EMBL" id="NEE19525.1"/>
    </source>
</evidence>
<gene>
    <name evidence="2" type="ORF">G3M58_75295</name>
</gene>
<proteinExistence type="predicted"/>
<reference evidence="2" key="1">
    <citation type="submission" date="2020-01" db="EMBL/GenBank/DDBJ databases">
        <title>Insect and environment-associated Actinomycetes.</title>
        <authorList>
            <person name="Currrie C."/>
            <person name="Chevrette M."/>
            <person name="Carlson C."/>
            <person name="Stubbendieck R."/>
            <person name="Wendt-Pienkowski E."/>
        </authorList>
    </citation>
    <scope>NUCLEOTIDE SEQUENCE</scope>
    <source>
        <strain evidence="2">SID7499</strain>
    </source>
</reference>
<organism evidence="2">
    <name type="scientific">Streptomyces sp. SID7499</name>
    <dbReference type="NCBI Taxonomy" id="2706086"/>
    <lineage>
        <taxon>Bacteria</taxon>
        <taxon>Bacillati</taxon>
        <taxon>Actinomycetota</taxon>
        <taxon>Actinomycetes</taxon>
        <taxon>Kitasatosporales</taxon>
        <taxon>Streptomycetaceae</taxon>
        <taxon>Streptomyces</taxon>
    </lineage>
</organism>
<dbReference type="AlphaFoldDB" id="A0A6G3XNX8"/>
<keyword evidence="1" id="KW-0175">Coiled coil</keyword>
<name>A0A6G3XNX8_9ACTN</name>
<comment type="caution">
    <text evidence="2">The sequence shown here is derived from an EMBL/GenBank/DDBJ whole genome shotgun (WGS) entry which is preliminary data.</text>
</comment>
<feature type="non-terminal residue" evidence="2">
    <location>
        <position position="1"/>
    </location>
</feature>
<accession>A0A6G3XNX8</accession>
<feature type="non-terminal residue" evidence="2">
    <location>
        <position position="122"/>
    </location>
</feature>
<evidence type="ECO:0000256" key="1">
    <source>
        <dbReference type="SAM" id="Coils"/>
    </source>
</evidence>
<sequence length="122" mass="13472">FLDGLNKVRQSQHASKSLLADLNQTQEDLETYTQDASANWEKLETNRVKQAKAKKKINAQIKAAEKLESQLEEKERDRLRQLERDAADRAQTAWLSSGAIKDVSGEASEGGAAAVAFAMAQI</sequence>
<dbReference type="EMBL" id="JAAGMN010008029">
    <property type="protein sequence ID" value="NEE19525.1"/>
    <property type="molecule type" value="Genomic_DNA"/>
</dbReference>
<protein>
    <submittedName>
        <fullName evidence="2">Glycoside hydrolase</fullName>
    </submittedName>
</protein>